<evidence type="ECO:0000256" key="4">
    <source>
        <dbReference type="ARBA" id="ARBA00023015"/>
    </source>
</evidence>
<dbReference type="CDD" id="cd16321">
    <property type="entry name" value="MraZ_C"/>
    <property type="match status" value="1"/>
</dbReference>
<dbReference type="RefSeq" id="WP_099104926.1">
    <property type="nucleotide sequence ID" value="NZ_JAATJF010000001.1"/>
</dbReference>
<keyword evidence="4 7" id="KW-0805">Transcription regulation</keyword>
<dbReference type="CDD" id="cd16320">
    <property type="entry name" value="MraZ_N"/>
    <property type="match status" value="1"/>
</dbReference>
<dbReference type="EMBL" id="PDLO01000001">
    <property type="protein sequence ID" value="PHK99947.1"/>
    <property type="molecule type" value="Genomic_DNA"/>
</dbReference>
<keyword evidence="10" id="KW-1185">Reference proteome</keyword>
<dbReference type="GO" id="GO:0009295">
    <property type="term" value="C:nucleoid"/>
    <property type="evidence" value="ECO:0007669"/>
    <property type="project" value="UniProtKB-SubCell"/>
</dbReference>
<evidence type="ECO:0000313" key="10">
    <source>
        <dbReference type="Proteomes" id="UP000226437"/>
    </source>
</evidence>
<gene>
    <name evidence="7" type="primary">mraZ</name>
    <name evidence="9" type="ORF">CGL56_02555</name>
</gene>
<keyword evidence="2 7" id="KW-0963">Cytoplasm</keyword>
<dbReference type="InterPro" id="IPR038619">
    <property type="entry name" value="MraZ_sf"/>
</dbReference>
<protein>
    <recommendedName>
        <fullName evidence="1 7">Transcriptional regulator MraZ</fullName>
    </recommendedName>
</protein>
<dbReference type="GO" id="GO:0005737">
    <property type="term" value="C:cytoplasm"/>
    <property type="evidence" value="ECO:0007669"/>
    <property type="project" value="UniProtKB-UniRule"/>
</dbReference>
<dbReference type="GO" id="GO:0000976">
    <property type="term" value="F:transcription cis-regulatory region binding"/>
    <property type="evidence" value="ECO:0007669"/>
    <property type="project" value="TreeGrafter"/>
</dbReference>
<evidence type="ECO:0000256" key="2">
    <source>
        <dbReference type="ARBA" id="ARBA00022490"/>
    </source>
</evidence>
<comment type="subcellular location">
    <subcellularLocation>
        <location evidence="7">Cytoplasm</location>
        <location evidence="7">Nucleoid</location>
    </subcellularLocation>
</comment>
<dbReference type="InterPro" id="IPR037914">
    <property type="entry name" value="SpoVT-AbrB_sf"/>
</dbReference>
<evidence type="ECO:0000256" key="1">
    <source>
        <dbReference type="ARBA" id="ARBA00013860"/>
    </source>
</evidence>
<dbReference type="GO" id="GO:2000143">
    <property type="term" value="P:negative regulation of DNA-templated transcription initiation"/>
    <property type="evidence" value="ECO:0007669"/>
    <property type="project" value="TreeGrafter"/>
</dbReference>
<dbReference type="InterPro" id="IPR003444">
    <property type="entry name" value="MraZ"/>
</dbReference>
<dbReference type="OrthoDB" id="9807753at2"/>
<dbReference type="InterPro" id="IPR007159">
    <property type="entry name" value="SpoVT-AbrB_dom"/>
</dbReference>
<evidence type="ECO:0000259" key="8">
    <source>
        <dbReference type="PROSITE" id="PS51740"/>
    </source>
</evidence>
<accession>A0A2G0CJ38</accession>
<dbReference type="PANTHER" id="PTHR34701:SF1">
    <property type="entry name" value="TRANSCRIPTIONAL REGULATOR MRAZ"/>
    <property type="match status" value="1"/>
</dbReference>
<dbReference type="Proteomes" id="UP000226437">
    <property type="component" value="Unassembled WGS sequence"/>
</dbReference>
<dbReference type="Gene3D" id="3.40.1550.20">
    <property type="entry name" value="Transcriptional regulator MraZ domain"/>
    <property type="match status" value="1"/>
</dbReference>
<reference evidence="9 10" key="1">
    <citation type="submission" date="2017-10" db="EMBL/GenBank/DDBJ databases">
        <title>The draft genome sequence of Lewinella marina KCTC 32374.</title>
        <authorList>
            <person name="Wang K."/>
        </authorList>
    </citation>
    <scope>NUCLEOTIDE SEQUENCE [LARGE SCALE GENOMIC DNA]</scope>
    <source>
        <strain evidence="9 10">MKG-38</strain>
    </source>
</reference>
<dbReference type="SUPFAM" id="SSF89447">
    <property type="entry name" value="AbrB/MazE/MraZ-like"/>
    <property type="match status" value="1"/>
</dbReference>
<dbReference type="InterPro" id="IPR020603">
    <property type="entry name" value="MraZ_dom"/>
</dbReference>
<evidence type="ECO:0000256" key="6">
    <source>
        <dbReference type="ARBA" id="ARBA00023163"/>
    </source>
</evidence>
<feature type="domain" description="SpoVT-AbrB" evidence="8">
    <location>
        <begin position="10"/>
        <end position="56"/>
    </location>
</feature>
<keyword evidence="6 7" id="KW-0804">Transcription</keyword>
<name>A0A2G0CJ38_9BACT</name>
<dbReference type="HAMAP" id="MF_01008">
    <property type="entry name" value="MraZ"/>
    <property type="match status" value="1"/>
</dbReference>
<dbReference type="Pfam" id="PF02381">
    <property type="entry name" value="MraZ"/>
    <property type="match status" value="2"/>
</dbReference>
<keyword evidence="5 7" id="KW-0238">DNA-binding</keyword>
<dbReference type="GO" id="GO:0003700">
    <property type="term" value="F:DNA-binding transcription factor activity"/>
    <property type="evidence" value="ECO:0007669"/>
    <property type="project" value="UniProtKB-UniRule"/>
</dbReference>
<proteinExistence type="inferred from homology"/>
<evidence type="ECO:0000256" key="3">
    <source>
        <dbReference type="ARBA" id="ARBA00022737"/>
    </source>
</evidence>
<dbReference type="InterPro" id="IPR035642">
    <property type="entry name" value="MraZ_N"/>
</dbReference>
<dbReference type="AlphaFoldDB" id="A0A2G0CJ38"/>
<comment type="subunit">
    <text evidence="7">Forms oligomers.</text>
</comment>
<dbReference type="PROSITE" id="PS51740">
    <property type="entry name" value="SPOVT_ABRB"/>
    <property type="match status" value="1"/>
</dbReference>
<comment type="similarity">
    <text evidence="7">Belongs to the MraZ family.</text>
</comment>
<keyword evidence="3" id="KW-0677">Repeat</keyword>
<sequence>MAQQYDLLGEYYVALDSKGRFRLPSGLLKELGDRDTLKFVVNRGFDHSLTLYPKPVWEQIKAEVDALNKFNQKNLRFTRLFYRGATELVPDSADRLLLPKQLLAWARTDKNLVLNAMNDRIEIWAEAEYEALFSEEMDDYSTLAEEVLGGSSHGTTDPA</sequence>
<organism evidence="9 10">
    <name type="scientific">Neolewinella marina</name>
    <dbReference type="NCBI Taxonomy" id="438751"/>
    <lineage>
        <taxon>Bacteria</taxon>
        <taxon>Pseudomonadati</taxon>
        <taxon>Bacteroidota</taxon>
        <taxon>Saprospiria</taxon>
        <taxon>Saprospirales</taxon>
        <taxon>Lewinellaceae</taxon>
        <taxon>Neolewinella</taxon>
    </lineage>
</organism>
<evidence type="ECO:0000256" key="5">
    <source>
        <dbReference type="ARBA" id="ARBA00023125"/>
    </source>
</evidence>
<dbReference type="PANTHER" id="PTHR34701">
    <property type="entry name" value="TRANSCRIPTIONAL REGULATOR MRAZ"/>
    <property type="match status" value="1"/>
</dbReference>
<dbReference type="InterPro" id="IPR035644">
    <property type="entry name" value="MraZ_C"/>
</dbReference>
<evidence type="ECO:0000256" key="7">
    <source>
        <dbReference type="HAMAP-Rule" id="MF_01008"/>
    </source>
</evidence>
<comment type="caution">
    <text evidence="9">The sequence shown here is derived from an EMBL/GenBank/DDBJ whole genome shotgun (WGS) entry which is preliminary data.</text>
</comment>
<evidence type="ECO:0000313" key="9">
    <source>
        <dbReference type="EMBL" id="PHK99947.1"/>
    </source>
</evidence>